<dbReference type="PROSITE" id="PS00662">
    <property type="entry name" value="T2SP_E"/>
    <property type="match status" value="1"/>
</dbReference>
<dbReference type="CDD" id="cd17546">
    <property type="entry name" value="REC_hyHK_CKI1_RcsC-like"/>
    <property type="match status" value="1"/>
</dbReference>
<gene>
    <name evidence="4" type="ORF">CCAX7_65000</name>
</gene>
<keyword evidence="3" id="KW-0067">ATP-binding</keyword>
<keyword evidence="5" id="KW-1185">Reference proteome</keyword>
<sequence length="740" mass="81824">MKILIAEDDPISALVLRKALERMGHEVTVETNGAKAWTALQNGAFRLVLSDWMMPQMDGLELCHRIRMREGAPYVYLILLTVKGNAEDRTEALDAGIDDFLVKPLDSAELVARIEVAQRILKMKDELKLNTGQLESLSGELREQHMQLGNLLVDHGVITPEQLHQALTEQTQSRERLGAILLAHGWVTETHITQARSRQMDVPFVAVERETPDPFVLALVPFDTARRHQMLPLSVQDFEGSEMGRLRLAMVNPWDIEAIDLVQRTTRRRVEPYLASKPELMEAIEQAYHGVDSDAQEDVLSDSIQAAATDLLSEDLADEIDTAELMRQSDQAPIIRFVNTLFADAVARRTSDIHIEPQKRNFQILYRIDGRLQPIRTVPRQFLAPTTSRIKIMADMDISERRLPLDGRIALRIHGRPIDLRISTLPTHYGERVAMRILDRANACLSLEQIGFTGKNAADFQDLINKPHGLILVTGPTGSGKTSTLYAALNALKSTSSPGVAGRRNIITCEDPIEYELEGISQSAVNERAGLTFARQLRAILRQDPDVVLVGEIRDAETAEIAMRASLTGHLVLSTLHCNEAAGAVSRLLDMGIPEYLIASTLIGSIAQRLVRRLCPHCRREVPVEPATAAQYAGDAPNFVYEPAGCPQCDNQGTKGRLAVHEVLTVDRDIRKLIMQASDTKDIRQAAIRGGMVTMFADGLEKAAQGLTTIGDVHAKVSSIGDDDEDAHTRSAMAGLQMLA</sequence>
<dbReference type="Pfam" id="PF05157">
    <property type="entry name" value="MshEN"/>
    <property type="match status" value="1"/>
</dbReference>
<dbReference type="InterPro" id="IPR003593">
    <property type="entry name" value="AAA+_ATPase"/>
</dbReference>
<dbReference type="CDD" id="cd01129">
    <property type="entry name" value="PulE-GspE-like"/>
    <property type="match status" value="1"/>
</dbReference>
<dbReference type="Gene3D" id="3.30.300.160">
    <property type="entry name" value="Type II secretion system, protein E, N-terminal domain"/>
    <property type="match status" value="1"/>
</dbReference>
<dbReference type="AlphaFoldDB" id="A0A402CR14"/>
<dbReference type="Proteomes" id="UP000287394">
    <property type="component" value="Chromosome"/>
</dbReference>
<reference evidence="4 5" key="1">
    <citation type="journal article" date="2019" name="Int. J. Syst. Evol. Microbiol.">
        <title>Capsulimonas corticalis gen. nov., sp. nov., an aerobic capsulated bacterium, of a novel bacterial order, Capsulimonadales ord. nov., of the class Armatimonadia of the phylum Armatimonadetes.</title>
        <authorList>
            <person name="Li J."/>
            <person name="Kudo C."/>
            <person name="Tonouchi A."/>
        </authorList>
    </citation>
    <scope>NUCLEOTIDE SEQUENCE [LARGE SCALE GENOMIC DNA]</scope>
    <source>
        <strain evidence="4 5">AX-7</strain>
    </source>
</reference>
<accession>A0A402CR14</accession>
<dbReference type="GO" id="GO:0000160">
    <property type="term" value="P:phosphorelay signal transduction system"/>
    <property type="evidence" value="ECO:0007669"/>
    <property type="project" value="InterPro"/>
</dbReference>
<dbReference type="PROSITE" id="PS50110">
    <property type="entry name" value="RESPONSE_REGULATORY"/>
    <property type="match status" value="1"/>
</dbReference>
<evidence type="ECO:0000313" key="4">
    <source>
        <dbReference type="EMBL" id="BDI34449.1"/>
    </source>
</evidence>
<protein>
    <submittedName>
        <fullName evidence="4">Type II secretion system protein E</fullName>
    </submittedName>
</protein>
<dbReference type="GO" id="GO:0016887">
    <property type="term" value="F:ATP hydrolysis activity"/>
    <property type="evidence" value="ECO:0007669"/>
    <property type="project" value="TreeGrafter"/>
</dbReference>
<dbReference type="InterPro" id="IPR001482">
    <property type="entry name" value="T2SS/T4SS_dom"/>
</dbReference>
<dbReference type="GO" id="GO:0005524">
    <property type="term" value="F:ATP binding"/>
    <property type="evidence" value="ECO:0007669"/>
    <property type="project" value="UniProtKB-KW"/>
</dbReference>
<dbReference type="Gene3D" id="3.30.450.90">
    <property type="match status" value="1"/>
</dbReference>
<dbReference type="PANTHER" id="PTHR30258:SF2">
    <property type="entry name" value="COMG OPERON PROTEIN 1"/>
    <property type="match status" value="1"/>
</dbReference>
<organism evidence="4 5">
    <name type="scientific">Capsulimonas corticalis</name>
    <dbReference type="NCBI Taxonomy" id="2219043"/>
    <lineage>
        <taxon>Bacteria</taxon>
        <taxon>Bacillati</taxon>
        <taxon>Armatimonadota</taxon>
        <taxon>Armatimonadia</taxon>
        <taxon>Capsulimonadales</taxon>
        <taxon>Capsulimonadaceae</taxon>
        <taxon>Capsulimonas</taxon>
    </lineage>
</organism>
<evidence type="ECO:0000256" key="2">
    <source>
        <dbReference type="ARBA" id="ARBA00022741"/>
    </source>
</evidence>
<proteinExistence type="inferred from homology"/>
<dbReference type="InterPro" id="IPR037257">
    <property type="entry name" value="T2SS_E_N_sf"/>
</dbReference>
<evidence type="ECO:0000256" key="1">
    <source>
        <dbReference type="ARBA" id="ARBA00006611"/>
    </source>
</evidence>
<comment type="similarity">
    <text evidence="1">Belongs to the GSP E family.</text>
</comment>
<dbReference type="FunCoup" id="A0A402CR14">
    <property type="interactions" value="183"/>
</dbReference>
<dbReference type="Gene3D" id="3.40.50.2300">
    <property type="match status" value="1"/>
</dbReference>
<evidence type="ECO:0000256" key="3">
    <source>
        <dbReference type="ARBA" id="ARBA00022840"/>
    </source>
</evidence>
<evidence type="ECO:0000313" key="5">
    <source>
        <dbReference type="Proteomes" id="UP000287394"/>
    </source>
</evidence>
<keyword evidence="2" id="KW-0547">Nucleotide-binding</keyword>
<dbReference type="InterPro" id="IPR011006">
    <property type="entry name" value="CheY-like_superfamily"/>
</dbReference>
<dbReference type="SMART" id="SM00448">
    <property type="entry name" value="REC"/>
    <property type="match status" value="1"/>
</dbReference>
<dbReference type="InterPro" id="IPR007831">
    <property type="entry name" value="T2SS_GspE_N"/>
</dbReference>
<dbReference type="PANTHER" id="PTHR30258">
    <property type="entry name" value="TYPE II SECRETION SYSTEM PROTEIN GSPE-RELATED"/>
    <property type="match status" value="1"/>
</dbReference>
<name>A0A402CR14_9BACT</name>
<dbReference type="Gene3D" id="3.40.50.300">
    <property type="entry name" value="P-loop containing nucleotide triphosphate hydrolases"/>
    <property type="match status" value="1"/>
</dbReference>
<dbReference type="EMBL" id="AP025739">
    <property type="protein sequence ID" value="BDI34449.1"/>
    <property type="molecule type" value="Genomic_DNA"/>
</dbReference>
<dbReference type="KEGG" id="ccot:CCAX7_65000"/>
<dbReference type="RefSeq" id="WP_119319811.1">
    <property type="nucleotide sequence ID" value="NZ_AP025739.1"/>
</dbReference>
<dbReference type="SUPFAM" id="SSF52172">
    <property type="entry name" value="CheY-like"/>
    <property type="match status" value="1"/>
</dbReference>
<dbReference type="OrthoDB" id="9804785at2"/>
<dbReference type="GO" id="GO:0005886">
    <property type="term" value="C:plasma membrane"/>
    <property type="evidence" value="ECO:0007669"/>
    <property type="project" value="TreeGrafter"/>
</dbReference>
<dbReference type="Pfam" id="PF00437">
    <property type="entry name" value="T2SSE"/>
    <property type="match status" value="1"/>
</dbReference>
<dbReference type="SUPFAM" id="SSF160246">
    <property type="entry name" value="EspE N-terminal domain-like"/>
    <property type="match status" value="1"/>
</dbReference>
<dbReference type="InterPro" id="IPR001789">
    <property type="entry name" value="Sig_transdc_resp-reg_receiver"/>
</dbReference>
<dbReference type="Pfam" id="PF00072">
    <property type="entry name" value="Response_reg"/>
    <property type="match status" value="1"/>
</dbReference>
<dbReference type="InterPro" id="IPR027417">
    <property type="entry name" value="P-loop_NTPase"/>
</dbReference>
<dbReference type="SUPFAM" id="SSF52540">
    <property type="entry name" value="P-loop containing nucleoside triphosphate hydrolases"/>
    <property type="match status" value="1"/>
</dbReference>
<dbReference type="SMART" id="SM00382">
    <property type="entry name" value="AAA"/>
    <property type="match status" value="1"/>
</dbReference>